<evidence type="ECO:0000256" key="5">
    <source>
        <dbReference type="ARBA" id="ARBA00022840"/>
    </source>
</evidence>
<evidence type="ECO:0000256" key="10">
    <source>
        <dbReference type="PROSITE-ProRule" id="PRU00560"/>
    </source>
</evidence>
<evidence type="ECO:0000313" key="13">
    <source>
        <dbReference type="EMBL" id="DAE11780.1"/>
    </source>
</evidence>
<evidence type="ECO:0000256" key="2">
    <source>
        <dbReference type="ARBA" id="ARBA00022741"/>
    </source>
</evidence>
<dbReference type="GO" id="GO:0043138">
    <property type="term" value="F:3'-5' DNA helicase activity"/>
    <property type="evidence" value="ECO:0007669"/>
    <property type="project" value="UniProtKB-EC"/>
</dbReference>
<dbReference type="CDD" id="cd17932">
    <property type="entry name" value="DEXQc_UvrD"/>
    <property type="match status" value="1"/>
</dbReference>
<keyword evidence="4 10" id="KW-0347">Helicase</keyword>
<reference evidence="13" key="1">
    <citation type="journal article" date="2021" name="Proc. Natl. Acad. Sci. U.S.A.">
        <title>A Catalog of Tens of Thousands of Viruses from Human Metagenomes Reveals Hidden Associations with Chronic Diseases.</title>
        <authorList>
            <person name="Tisza M.J."/>
            <person name="Buck C.B."/>
        </authorList>
    </citation>
    <scope>NUCLEOTIDE SEQUENCE</scope>
    <source>
        <strain evidence="13">CtXwe21</strain>
    </source>
</reference>
<dbReference type="Gene3D" id="3.40.50.300">
    <property type="entry name" value="P-loop containing nucleotide triphosphate hydrolases"/>
    <property type="match status" value="2"/>
</dbReference>
<dbReference type="PROSITE" id="PS51198">
    <property type="entry name" value="UVRD_HELICASE_ATP_BIND"/>
    <property type="match status" value="1"/>
</dbReference>
<dbReference type="GO" id="GO:0005524">
    <property type="term" value="F:ATP binding"/>
    <property type="evidence" value="ECO:0007669"/>
    <property type="project" value="UniProtKB-UniRule"/>
</dbReference>
<evidence type="ECO:0000256" key="8">
    <source>
        <dbReference type="ARBA" id="ARBA00034808"/>
    </source>
</evidence>
<dbReference type="InterPro" id="IPR014017">
    <property type="entry name" value="DNA_helicase_UvrD-like_C"/>
</dbReference>
<comment type="catalytic activity">
    <reaction evidence="9">
        <text>ATP + H2O = ADP + phosphate + H(+)</text>
        <dbReference type="Rhea" id="RHEA:13065"/>
        <dbReference type="ChEBI" id="CHEBI:15377"/>
        <dbReference type="ChEBI" id="CHEBI:15378"/>
        <dbReference type="ChEBI" id="CHEBI:30616"/>
        <dbReference type="ChEBI" id="CHEBI:43474"/>
        <dbReference type="ChEBI" id="CHEBI:456216"/>
        <dbReference type="EC" id="5.6.2.4"/>
    </reaction>
</comment>
<comment type="catalytic activity">
    <reaction evidence="7">
        <text>Couples ATP hydrolysis with the unwinding of duplex DNA by translocating in the 3'-5' direction.</text>
        <dbReference type="EC" id="5.6.2.4"/>
    </reaction>
</comment>
<dbReference type="Pfam" id="PF00580">
    <property type="entry name" value="UvrD-helicase"/>
    <property type="match status" value="1"/>
</dbReference>
<organism evidence="13">
    <name type="scientific">Myoviridae sp. ctXwe21</name>
    <dbReference type="NCBI Taxonomy" id="2825123"/>
    <lineage>
        <taxon>Viruses</taxon>
        <taxon>Duplodnaviria</taxon>
        <taxon>Heunggongvirae</taxon>
        <taxon>Uroviricota</taxon>
        <taxon>Caudoviricetes</taxon>
    </lineage>
</organism>
<dbReference type="Gene3D" id="1.10.486.10">
    <property type="entry name" value="PCRA, domain 4"/>
    <property type="match status" value="1"/>
</dbReference>
<dbReference type="GO" id="GO:0016787">
    <property type="term" value="F:hydrolase activity"/>
    <property type="evidence" value="ECO:0007669"/>
    <property type="project" value="UniProtKB-UniRule"/>
</dbReference>
<keyword evidence="6" id="KW-0413">Isomerase</keyword>
<dbReference type="PANTHER" id="PTHR11070:SF3">
    <property type="entry name" value="DNA 3'-5' HELICASE"/>
    <property type="match status" value="1"/>
</dbReference>
<dbReference type="Pfam" id="PF13361">
    <property type="entry name" value="UvrD_C"/>
    <property type="match status" value="2"/>
</dbReference>
<proteinExistence type="inferred from homology"/>
<name>A0A8S5PZT8_9CAUD</name>
<dbReference type="PROSITE" id="PS51217">
    <property type="entry name" value="UVRD_HELICASE_CTER"/>
    <property type="match status" value="1"/>
</dbReference>
<dbReference type="SUPFAM" id="SSF52540">
    <property type="entry name" value="P-loop containing nucleoside triphosphate hydrolases"/>
    <property type="match status" value="1"/>
</dbReference>
<evidence type="ECO:0000256" key="7">
    <source>
        <dbReference type="ARBA" id="ARBA00034617"/>
    </source>
</evidence>
<dbReference type="InterPro" id="IPR027417">
    <property type="entry name" value="P-loop_NTPase"/>
</dbReference>
<dbReference type="InterPro" id="IPR000212">
    <property type="entry name" value="DNA_helicase_UvrD/REP"/>
</dbReference>
<evidence type="ECO:0000256" key="4">
    <source>
        <dbReference type="ARBA" id="ARBA00022806"/>
    </source>
</evidence>
<evidence type="ECO:0000256" key="6">
    <source>
        <dbReference type="ARBA" id="ARBA00023235"/>
    </source>
</evidence>
<dbReference type="Gene3D" id="1.10.10.160">
    <property type="match status" value="1"/>
</dbReference>
<sequence length="786" mass="90051">MGAFSLFNHNNIEKETFSDMQLGKNENLTTCLQSSSQMPKELFEIEGKNKSLSGLNEEQKKAVSFDGKHLLVLAGAGTGKTKTIVARALYLLEHGISPSKILILSFTRKSANEIVNRIELLHHKSIGITGQTFHSWCMNIIKSNPNYFHCEEYTCLDEDDRESAVKLLCGKKFKDKDDKRISPIKIIDVYSYAKNAKCPLSEAMRVKVYDNGDKESLKDKIAKNKSIYEDIIKKYISYKKEHNYIDYDDILSIVAVRLKQDLNLAQFVTQKYEHILVDEMQDTNPLQYELLSSFYNNCHLFCVGDDAQSIYGFRGADFKIIHNFTNIVENARKVKLSLNYRSTQEILNVSNWLLAQSVIKYDKSLNSFRGHGEKPKMIHVDNNWDEANHITNDILININEKGYEYKDHLVLSRTNSGLRLVEAHCLSKKIPYQVFGGTQLMQSKHVRDVMSALRIAANFRDELAWIRYLHLWERIGDATSARIVSYLSECSSLNECVNKLKGINLQEEIYKTLDILDGLQDNPAKAICEAVSVMCLRLSVLYKDNNWDGRKKDFLLLEDMAQDKDSISSFIAEYVLDPKLEVYNKMAGKNDNVVTLSTIHSAKGLEADNCYIVNVSPFSYPTPRAVLNGIDAVEEERRCLYVALTRAKDKLYIYKNVEVTSAIGVGIGDKDYDGEILEGDVFVHKKFKIKIKVERIERDCNNSVIIFSLIDENADKNDSQSITEWAFRKSYMSEKKHNSINANLSYFLNNIPSDIINSEYITSNKPFSRSEYKNDTFTDWDNFNFD</sequence>
<comment type="similarity">
    <text evidence="1">Belongs to the helicase family. UvrD subfamily.</text>
</comment>
<keyword evidence="3 10" id="KW-0378">Hydrolase</keyword>
<dbReference type="EMBL" id="BK015537">
    <property type="protein sequence ID" value="DAE11780.1"/>
    <property type="molecule type" value="Genomic_DNA"/>
</dbReference>
<protein>
    <recommendedName>
        <fullName evidence="8">DNA 3'-5' helicase</fullName>
        <ecNumber evidence="8">5.6.2.4</ecNumber>
    </recommendedName>
</protein>
<keyword evidence="5 10" id="KW-0067">ATP-binding</keyword>
<evidence type="ECO:0000256" key="3">
    <source>
        <dbReference type="ARBA" id="ARBA00022801"/>
    </source>
</evidence>
<dbReference type="InterPro" id="IPR014016">
    <property type="entry name" value="UvrD-like_ATP-bd"/>
</dbReference>
<dbReference type="PANTHER" id="PTHR11070">
    <property type="entry name" value="UVRD / RECB / PCRA DNA HELICASE FAMILY MEMBER"/>
    <property type="match status" value="1"/>
</dbReference>
<feature type="binding site" evidence="10">
    <location>
        <begin position="74"/>
        <end position="81"/>
    </location>
    <ligand>
        <name>ATP</name>
        <dbReference type="ChEBI" id="CHEBI:30616"/>
    </ligand>
</feature>
<dbReference type="GO" id="GO:0003677">
    <property type="term" value="F:DNA binding"/>
    <property type="evidence" value="ECO:0007669"/>
    <property type="project" value="InterPro"/>
</dbReference>
<evidence type="ECO:0000256" key="1">
    <source>
        <dbReference type="ARBA" id="ARBA00009922"/>
    </source>
</evidence>
<dbReference type="EC" id="5.6.2.4" evidence="8"/>
<dbReference type="InterPro" id="IPR013986">
    <property type="entry name" value="DExx_box_DNA_helicase_dom_sf"/>
</dbReference>
<accession>A0A8S5PZT8</accession>
<feature type="domain" description="UvrD-like helicase C-terminal" evidence="12">
    <location>
        <begin position="344"/>
        <end position="604"/>
    </location>
</feature>
<dbReference type="GO" id="GO:0000725">
    <property type="term" value="P:recombinational repair"/>
    <property type="evidence" value="ECO:0007669"/>
    <property type="project" value="TreeGrafter"/>
</dbReference>
<evidence type="ECO:0000256" key="9">
    <source>
        <dbReference type="ARBA" id="ARBA00048988"/>
    </source>
</evidence>
<keyword evidence="2 10" id="KW-0547">Nucleotide-binding</keyword>
<feature type="domain" description="UvrD-like helicase ATP-binding" evidence="11">
    <location>
        <begin position="53"/>
        <end position="343"/>
    </location>
</feature>
<evidence type="ECO:0000259" key="11">
    <source>
        <dbReference type="PROSITE" id="PS51198"/>
    </source>
</evidence>
<evidence type="ECO:0000259" key="12">
    <source>
        <dbReference type="PROSITE" id="PS51217"/>
    </source>
</evidence>